<name>A0A175XZ50_9SPHN</name>
<dbReference type="AlphaFoldDB" id="A0A175XZ50"/>
<sequence length="94" mass="11006">MRSIVAFYEVDREYGGPEEGGWHYDTGRFVRAIGFYLTDEAAIAAVRRANRLFERLQRHRRSVDSVLYEGGRYRAFSFTGLPPARFPAERPRYQ</sequence>
<reference evidence="1" key="1">
    <citation type="submission" date="2016-03" db="EMBL/GenBank/DDBJ databases">
        <title>Sphingomonas melonis TY, whole genome shotgun sequencing.</title>
        <authorList>
            <person name="Wang H."/>
            <person name="Zhu P."/>
        </authorList>
    </citation>
    <scope>NUCLEOTIDE SEQUENCE [LARGE SCALE GENOMIC DNA]</scope>
    <source>
        <strain evidence="1">TY</strain>
    </source>
</reference>
<dbReference type="OrthoDB" id="7574593at2"/>
<dbReference type="EMBL" id="LQCK02000068">
    <property type="protein sequence ID" value="KZB93519.1"/>
    <property type="molecule type" value="Genomic_DNA"/>
</dbReference>
<dbReference type="Proteomes" id="UP000078460">
    <property type="component" value="Unassembled WGS sequence"/>
</dbReference>
<dbReference type="KEGG" id="smy:BJP26_14440"/>
<dbReference type="STRING" id="621456.BJP26_14440"/>
<accession>A0A175XZ50</accession>
<evidence type="ECO:0000313" key="1">
    <source>
        <dbReference type="EMBL" id="KZB93519.1"/>
    </source>
</evidence>
<dbReference type="RefSeq" id="WP_062126011.1">
    <property type="nucleotide sequence ID" value="NZ_CP017578.1"/>
</dbReference>
<protein>
    <submittedName>
        <fullName evidence="1">Uncharacterized protein</fullName>
    </submittedName>
</protein>
<organism evidence="1 2">
    <name type="scientific">Sphingomonas melonis TY</name>
    <dbReference type="NCBI Taxonomy" id="621456"/>
    <lineage>
        <taxon>Bacteria</taxon>
        <taxon>Pseudomonadati</taxon>
        <taxon>Pseudomonadota</taxon>
        <taxon>Alphaproteobacteria</taxon>
        <taxon>Sphingomonadales</taxon>
        <taxon>Sphingomonadaceae</taxon>
        <taxon>Sphingomonas</taxon>
    </lineage>
</organism>
<gene>
    <name evidence="1" type="ORF">AVM11_11635</name>
</gene>
<comment type="caution">
    <text evidence="1">The sequence shown here is derived from an EMBL/GenBank/DDBJ whole genome shotgun (WGS) entry which is preliminary data.</text>
</comment>
<proteinExistence type="predicted"/>
<keyword evidence="2" id="KW-1185">Reference proteome</keyword>
<evidence type="ECO:0000313" key="2">
    <source>
        <dbReference type="Proteomes" id="UP000078460"/>
    </source>
</evidence>